<reference evidence="1" key="3">
    <citation type="submission" date="2025-09" db="UniProtKB">
        <authorList>
            <consortium name="Ensembl"/>
        </authorList>
    </citation>
    <scope>IDENTIFICATION</scope>
</reference>
<dbReference type="InParanoid" id="G3VVA2"/>
<dbReference type="AlphaFoldDB" id="G3VVA2"/>
<accession>G3VVA2</accession>
<dbReference type="PANTHER" id="PTHR35667:SF1">
    <property type="entry name" value="LEUKEMIA NUP98 FUSION PARTNER 1"/>
    <property type="match status" value="1"/>
</dbReference>
<evidence type="ECO:0000313" key="1">
    <source>
        <dbReference type="Ensembl" id="ENSSHAP00000007107.2"/>
    </source>
</evidence>
<protein>
    <recommendedName>
        <fullName evidence="3">Leukemia NUP98 fusion partner 1</fullName>
    </recommendedName>
</protein>
<dbReference type="GeneTree" id="ENSGT01050000245137"/>
<reference evidence="1 2" key="1">
    <citation type="journal article" date="2011" name="Proc. Natl. Acad. Sci. U.S.A.">
        <title>Genetic diversity and population structure of the endangered marsupial Sarcophilus harrisii (Tasmanian devil).</title>
        <authorList>
            <person name="Miller W."/>
            <person name="Hayes V.M."/>
            <person name="Ratan A."/>
            <person name="Petersen D.C."/>
            <person name="Wittekindt N.E."/>
            <person name="Miller J."/>
            <person name="Walenz B."/>
            <person name="Knight J."/>
            <person name="Qi J."/>
            <person name="Zhao F."/>
            <person name="Wang Q."/>
            <person name="Bedoya-Reina O.C."/>
            <person name="Katiyar N."/>
            <person name="Tomsho L.P."/>
            <person name="Kasson L.M."/>
            <person name="Hardie R.A."/>
            <person name="Woodbridge P."/>
            <person name="Tindall E.A."/>
            <person name="Bertelsen M.F."/>
            <person name="Dixon D."/>
            <person name="Pyecroft S."/>
            <person name="Helgen K.M."/>
            <person name="Lesk A.M."/>
            <person name="Pringle T.H."/>
            <person name="Patterson N."/>
            <person name="Zhang Y."/>
            <person name="Kreiss A."/>
            <person name="Woods G.M."/>
            <person name="Jones M.E."/>
            <person name="Schuster S.C."/>
        </authorList>
    </citation>
    <scope>NUCLEOTIDE SEQUENCE [LARGE SCALE GENOMIC DNA]</scope>
</reference>
<dbReference type="Ensembl" id="ENSSHAT00000007169.2">
    <property type="protein sequence ID" value="ENSSHAP00000007107.2"/>
    <property type="gene ID" value="ENSSHAG00000006175.2"/>
</dbReference>
<evidence type="ECO:0000313" key="2">
    <source>
        <dbReference type="Proteomes" id="UP000007648"/>
    </source>
</evidence>
<keyword evidence="2" id="KW-1185">Reference proteome</keyword>
<evidence type="ECO:0008006" key="3">
    <source>
        <dbReference type="Google" id="ProtNLM"/>
    </source>
</evidence>
<dbReference type="InterPro" id="IPR029280">
    <property type="entry name" value="LNP1"/>
</dbReference>
<proteinExistence type="predicted"/>
<organism evidence="1 2">
    <name type="scientific">Sarcophilus harrisii</name>
    <name type="common">Tasmanian devil</name>
    <name type="synonym">Sarcophilus laniarius</name>
    <dbReference type="NCBI Taxonomy" id="9305"/>
    <lineage>
        <taxon>Eukaryota</taxon>
        <taxon>Metazoa</taxon>
        <taxon>Chordata</taxon>
        <taxon>Craniata</taxon>
        <taxon>Vertebrata</taxon>
        <taxon>Euteleostomi</taxon>
        <taxon>Mammalia</taxon>
        <taxon>Metatheria</taxon>
        <taxon>Dasyuromorphia</taxon>
        <taxon>Dasyuridae</taxon>
        <taxon>Sarcophilus</taxon>
    </lineage>
</organism>
<dbReference type="HOGENOM" id="CLU_119588_0_0_1"/>
<dbReference type="Pfam" id="PF15419">
    <property type="entry name" value="LNP1"/>
    <property type="match status" value="1"/>
</dbReference>
<reference evidence="1" key="2">
    <citation type="submission" date="2025-08" db="UniProtKB">
        <authorList>
            <consortium name="Ensembl"/>
        </authorList>
    </citation>
    <scope>IDENTIFICATION</scope>
</reference>
<name>G3VVA2_SARHA</name>
<dbReference type="PANTHER" id="PTHR35667">
    <property type="entry name" value="LEUKEMIA NUP98 FUSION PARTNER 1"/>
    <property type="match status" value="1"/>
</dbReference>
<dbReference type="Proteomes" id="UP000007648">
    <property type="component" value="Unassembled WGS sequence"/>
</dbReference>
<sequence length="63" mass="7669">MEYEDDDDVSFAKWMSSFWGHSWTDENEKELRNHRERRAQKIRDRRTSLPCPVSYCCRTEVGK</sequence>